<organism evidence="2 3">
    <name type="scientific">Endozoicomonas lisbonensis</name>
    <dbReference type="NCBI Taxonomy" id="3120522"/>
    <lineage>
        <taxon>Bacteria</taxon>
        <taxon>Pseudomonadati</taxon>
        <taxon>Pseudomonadota</taxon>
        <taxon>Gammaproteobacteria</taxon>
        <taxon>Oceanospirillales</taxon>
        <taxon>Endozoicomonadaceae</taxon>
        <taxon>Endozoicomonas</taxon>
    </lineage>
</organism>
<dbReference type="SUPFAM" id="SSF49899">
    <property type="entry name" value="Concanavalin A-like lectins/glucanases"/>
    <property type="match status" value="1"/>
</dbReference>
<comment type="caution">
    <text evidence="2">The sequence shown here is derived from an EMBL/GenBank/DDBJ whole genome shotgun (WGS) entry which is preliminary data.</text>
</comment>
<dbReference type="InterPro" id="IPR036116">
    <property type="entry name" value="FN3_sf"/>
</dbReference>
<dbReference type="SUPFAM" id="SSF56219">
    <property type="entry name" value="DNase I-like"/>
    <property type="match status" value="1"/>
</dbReference>
<evidence type="ECO:0000313" key="2">
    <source>
        <dbReference type="EMBL" id="MET4759256.1"/>
    </source>
</evidence>
<gene>
    <name evidence="2" type="ORF">V5J35_004448</name>
</gene>
<dbReference type="InterPro" id="IPR005135">
    <property type="entry name" value="Endo/exonuclease/phosphatase"/>
</dbReference>
<dbReference type="InterPro" id="IPR013783">
    <property type="entry name" value="Ig-like_fold"/>
</dbReference>
<feature type="domain" description="Endonuclease/exonuclease/phosphatase" evidence="1">
    <location>
        <begin position="381"/>
        <end position="621"/>
    </location>
</feature>
<dbReference type="Gene3D" id="2.60.40.10">
    <property type="entry name" value="Immunoglobulins"/>
    <property type="match status" value="1"/>
</dbReference>
<dbReference type="Proteomes" id="UP001549366">
    <property type="component" value="Unassembled WGS sequence"/>
</dbReference>
<dbReference type="EMBL" id="JBEWTB010000002">
    <property type="protein sequence ID" value="MET4759256.1"/>
    <property type="molecule type" value="Genomic_DNA"/>
</dbReference>
<dbReference type="PROSITE" id="PS51257">
    <property type="entry name" value="PROKAR_LIPOPROTEIN"/>
    <property type="match status" value="1"/>
</dbReference>
<dbReference type="InterPro" id="IPR036691">
    <property type="entry name" value="Endo/exonu/phosph_ase_sf"/>
</dbReference>
<keyword evidence="3" id="KW-1185">Reference proteome</keyword>
<dbReference type="SUPFAM" id="SSF49265">
    <property type="entry name" value="Fibronectin type III"/>
    <property type="match status" value="1"/>
</dbReference>
<dbReference type="Gene3D" id="3.60.10.10">
    <property type="entry name" value="Endonuclease/exonuclease/phosphatase"/>
    <property type="match status" value="1"/>
</dbReference>
<proteinExistence type="predicted"/>
<dbReference type="Pfam" id="PF13385">
    <property type="entry name" value="Laminin_G_3"/>
    <property type="match status" value="1"/>
</dbReference>
<evidence type="ECO:0000313" key="3">
    <source>
        <dbReference type="Proteomes" id="UP001549366"/>
    </source>
</evidence>
<sequence length="856" mass="95901">MKRTVLSLCILTALAGCESETVYIEAPAETPPADGDFDYEYASGEVAHATLIAALDFDKEAYGEKINPQNVGRKFPASIEFNQDQLVWESSGEVLNLKNYERLTFNSLNLAEKRTISFRVYFNEEQSGQLSSIMDGEHWGVRSREPFVVLNADDQIEVWRKYEGSAWEGDDEPRHILTTEKIERGKWFTFTFAGDDQETRIYFDGNLVGQGPAIAAATNKLAFGAALLSRSHQDLIPSARMKVDDIKIFRGPLPVDYIRSLTNPDPEERPLLPPGSPVPTDTIKNVDYEQVVLTWQHNNLFKTRDVEYTVFLSTDSKMNSVDIEWRTLNTHFTAGALKPDTDYFWRIDSYDGSTRVRGPVWSFRTSNPVDKSLLPEQLNVMAYNIWHAGADADPLMGQDYLFEQIQSNNIDILLMVESYGYQQALANKLGFYMHTGGSNDNLSILSRYPIIQPLGTCSFGFCGARIELPENRQLDAYAIWLSSINDGAMIPAIPSYTNDDLVQLDTPRANTMESYLETIETLSDSQKRPIIMGGDLNTSSHLDYTDETNYYNRGQVNWPTSLVIEQFGYTDTLRQVYPFALDMECITWSPFFKNNYGRSRIDMVFNKGAQLNSVDAGCLLDNSHPVLHPADHGAAWTTLKVDKALWDESLSLIDDFDRDRKASESFSFMRIEGDKLWSDEGFNDGGADGITEILEGGILRMTNSSSGDQNALMAGGLPSEDNGWTMEFRVQVTDPGSSTAVWQAITRSSTYDQRIFIGANGIGESANNGSSIKYPVNFASDFRVVRIAYDPLIKAARLWVDGDIVAKNIESNDGYFNMLGFGNSSSNISSGQILIDYVRIEDGYHAPTNQLMQSAK</sequence>
<protein>
    <recommendedName>
        <fullName evidence="1">Endonuclease/exonuclease/phosphatase domain-containing protein</fullName>
    </recommendedName>
</protein>
<accession>A0ABV2SPN4</accession>
<evidence type="ECO:0000259" key="1">
    <source>
        <dbReference type="Pfam" id="PF03372"/>
    </source>
</evidence>
<dbReference type="InterPro" id="IPR013320">
    <property type="entry name" value="ConA-like_dom_sf"/>
</dbReference>
<name>A0ABV2SPN4_9GAMM</name>
<dbReference type="CDD" id="cd00063">
    <property type="entry name" value="FN3"/>
    <property type="match status" value="1"/>
</dbReference>
<reference evidence="2 3" key="1">
    <citation type="submission" date="2024-06" db="EMBL/GenBank/DDBJ databases">
        <title>Genomic Encyclopedia of Type Strains, Phase V (KMG-V): Genome sequencing to study the core and pangenomes of soil and plant-associated prokaryotes.</title>
        <authorList>
            <person name="Whitman W."/>
        </authorList>
    </citation>
    <scope>NUCLEOTIDE SEQUENCE [LARGE SCALE GENOMIC DNA]</scope>
    <source>
        <strain evidence="2 3">NE40</strain>
    </source>
</reference>
<dbReference type="InterPro" id="IPR003961">
    <property type="entry name" value="FN3_dom"/>
</dbReference>
<dbReference type="PANTHER" id="PTHR41349:SF1">
    <property type="entry name" value="PROTEIN CBG08683"/>
    <property type="match status" value="1"/>
</dbReference>
<dbReference type="PANTHER" id="PTHR41349">
    <property type="match status" value="1"/>
</dbReference>
<dbReference type="Pfam" id="PF03372">
    <property type="entry name" value="Exo_endo_phos"/>
    <property type="match status" value="1"/>
</dbReference>
<dbReference type="Gene3D" id="2.60.120.200">
    <property type="match status" value="2"/>
</dbReference>
<dbReference type="RefSeq" id="WP_354016500.1">
    <property type="nucleotide sequence ID" value="NZ_JBEWTB010000002.1"/>
</dbReference>